<evidence type="ECO:0000313" key="1">
    <source>
        <dbReference type="EMBL" id="VAW68999.1"/>
    </source>
</evidence>
<dbReference type="AlphaFoldDB" id="A0A3B0Y4A3"/>
<name>A0A3B0Y4A3_9ZZZZ</name>
<proteinExistence type="predicted"/>
<accession>A0A3B0Y4A3</accession>
<reference evidence="1" key="1">
    <citation type="submission" date="2018-06" db="EMBL/GenBank/DDBJ databases">
        <authorList>
            <person name="Zhirakovskaya E."/>
        </authorList>
    </citation>
    <scope>NUCLEOTIDE SEQUENCE</scope>
</reference>
<dbReference type="EMBL" id="UOFJ01000385">
    <property type="protein sequence ID" value="VAW68999.1"/>
    <property type="molecule type" value="Genomic_DNA"/>
</dbReference>
<protein>
    <submittedName>
        <fullName evidence="1">Sulfate permease</fullName>
    </submittedName>
</protein>
<sequence length="156" mass="17600">MISLKKEEWVAVNGDNGSLILECSDTPLRHWLLTDNGVEARLNVNQFDIAPEILVRDNKLFIGVEQGIFVLDIDARQVISVIPEVSNVQWIEEGAQKFVAFAAEDEVIVLDNLGNMLWRKNLPDVIEMTNIVDENILITDMSGEEYEMNLTDGNKV</sequence>
<gene>
    <name evidence="1" type="ORF">MNBD_GAMMA10-2370</name>
</gene>
<organism evidence="1">
    <name type="scientific">hydrothermal vent metagenome</name>
    <dbReference type="NCBI Taxonomy" id="652676"/>
    <lineage>
        <taxon>unclassified sequences</taxon>
        <taxon>metagenomes</taxon>
        <taxon>ecological metagenomes</taxon>
    </lineage>
</organism>